<dbReference type="Proteomes" id="UP001551695">
    <property type="component" value="Unassembled WGS sequence"/>
</dbReference>
<protein>
    <submittedName>
        <fullName evidence="2">Uncharacterized protein</fullName>
    </submittedName>
</protein>
<comment type="caution">
    <text evidence="2">The sequence shown here is derived from an EMBL/GenBank/DDBJ whole genome shotgun (WGS) entry which is preliminary data.</text>
</comment>
<keyword evidence="1" id="KW-0812">Transmembrane</keyword>
<evidence type="ECO:0000256" key="1">
    <source>
        <dbReference type="SAM" id="Phobius"/>
    </source>
</evidence>
<feature type="transmembrane region" description="Helical" evidence="1">
    <location>
        <begin position="55"/>
        <end position="74"/>
    </location>
</feature>
<dbReference type="RefSeq" id="WP_357781136.1">
    <property type="nucleotide sequence ID" value="NZ_JBFAKC010000003.1"/>
</dbReference>
<reference evidence="2 3" key="1">
    <citation type="submission" date="2024-06" db="EMBL/GenBank/DDBJ databases">
        <title>The Natural Products Discovery Center: Release of the First 8490 Sequenced Strains for Exploring Actinobacteria Biosynthetic Diversity.</title>
        <authorList>
            <person name="Kalkreuter E."/>
            <person name="Kautsar S.A."/>
            <person name="Yang D."/>
            <person name="Bader C.D."/>
            <person name="Teijaro C.N."/>
            <person name="Fluegel L."/>
            <person name="Davis C.M."/>
            <person name="Simpson J.R."/>
            <person name="Lauterbach L."/>
            <person name="Steele A.D."/>
            <person name="Gui C."/>
            <person name="Meng S."/>
            <person name="Li G."/>
            <person name="Viehrig K."/>
            <person name="Ye F."/>
            <person name="Su P."/>
            <person name="Kiefer A.F."/>
            <person name="Nichols A."/>
            <person name="Cepeda A.J."/>
            <person name="Yan W."/>
            <person name="Fan B."/>
            <person name="Jiang Y."/>
            <person name="Adhikari A."/>
            <person name="Zheng C.-J."/>
            <person name="Schuster L."/>
            <person name="Cowan T.M."/>
            <person name="Smanski M.J."/>
            <person name="Chevrette M.G."/>
            <person name="De Carvalho L.P.S."/>
            <person name="Shen B."/>
        </authorList>
    </citation>
    <scope>NUCLEOTIDE SEQUENCE [LARGE SCALE GENOMIC DNA]</scope>
    <source>
        <strain evidence="2 3">NPDC050403</strain>
    </source>
</reference>
<gene>
    <name evidence="2" type="ORF">AB0I48_07425</name>
</gene>
<keyword evidence="1" id="KW-0472">Membrane</keyword>
<sequence length="197" mass="21445">MSSDEKEIAALESQVLKLGEEIHAYTLSTDKYFTVATTVVVAAITLKVANKFPAAVIALPFALAGLLMYVMQLYTERAARIGIKASLEVALQHKSGYWFVRKTAALDEAVNQDRASVRWSTGLYGLGYLASCAFAFIDSWRLNLSGWMHIVVPYTILGLLLLLFIPMLTAMLELARARGKGEAHISSIQPAPPTGGP</sequence>
<accession>A0ABV3FQ09</accession>
<feature type="transmembrane region" description="Helical" evidence="1">
    <location>
        <begin position="122"/>
        <end position="140"/>
    </location>
</feature>
<feature type="transmembrane region" description="Helical" evidence="1">
    <location>
        <begin position="146"/>
        <end position="170"/>
    </location>
</feature>
<proteinExistence type="predicted"/>
<evidence type="ECO:0000313" key="2">
    <source>
        <dbReference type="EMBL" id="MEV0707375.1"/>
    </source>
</evidence>
<dbReference type="EMBL" id="JBFAKC010000003">
    <property type="protein sequence ID" value="MEV0707375.1"/>
    <property type="molecule type" value="Genomic_DNA"/>
</dbReference>
<organism evidence="2 3">
    <name type="scientific">Nocardia aurea</name>
    <dbReference type="NCBI Taxonomy" id="2144174"/>
    <lineage>
        <taxon>Bacteria</taxon>
        <taxon>Bacillati</taxon>
        <taxon>Actinomycetota</taxon>
        <taxon>Actinomycetes</taxon>
        <taxon>Mycobacteriales</taxon>
        <taxon>Nocardiaceae</taxon>
        <taxon>Nocardia</taxon>
    </lineage>
</organism>
<keyword evidence="1" id="KW-1133">Transmembrane helix</keyword>
<evidence type="ECO:0000313" key="3">
    <source>
        <dbReference type="Proteomes" id="UP001551695"/>
    </source>
</evidence>
<name>A0ABV3FQ09_9NOCA</name>
<keyword evidence="3" id="KW-1185">Reference proteome</keyword>